<dbReference type="EMBL" id="RCZE01000004">
    <property type="protein sequence ID" value="TPG78813.1"/>
    <property type="molecule type" value="Genomic_DNA"/>
</dbReference>
<evidence type="ECO:0000313" key="1">
    <source>
        <dbReference type="EMBL" id="TPG78813.1"/>
    </source>
</evidence>
<name>A0A502HYE7_9PSED</name>
<organism evidence="1 2">
    <name type="scientific">Pseudomonas arsenicoxydans</name>
    <dbReference type="NCBI Taxonomy" id="702115"/>
    <lineage>
        <taxon>Bacteria</taxon>
        <taxon>Pseudomonadati</taxon>
        <taxon>Pseudomonadota</taxon>
        <taxon>Gammaproteobacteria</taxon>
        <taxon>Pseudomonadales</taxon>
        <taxon>Pseudomonadaceae</taxon>
        <taxon>Pseudomonas</taxon>
    </lineage>
</organism>
<dbReference type="AlphaFoldDB" id="A0A502HYE7"/>
<dbReference type="Proteomes" id="UP000317933">
    <property type="component" value="Unassembled WGS sequence"/>
</dbReference>
<evidence type="ECO:0000313" key="2">
    <source>
        <dbReference type="Proteomes" id="UP000317933"/>
    </source>
</evidence>
<comment type="caution">
    <text evidence="1">The sequence shown here is derived from an EMBL/GenBank/DDBJ whole genome shotgun (WGS) entry which is preliminary data.</text>
</comment>
<gene>
    <name evidence="1" type="ORF">EAH78_09060</name>
</gene>
<sequence>MPSTEDGASWPILMTNYRPTHLKNDFLFLEKNKKTEDVSASSFSVMNGKYNFGDTVELPVSDQPLFAKIEITPTIIGRLASILFKPSQLQLTVKLGNGEKKQYRIISGMAKSGFIVSPLIEDTLDFSMLYADPEFLDEKTVKSISISPKEGSSMFWENEYAISLTKIKPELSGDISKIYDLDDFESSVSVNNITQSEQCNGGIDMINSIIPIPEHIDIKRFIRINGWLLSYNGKGILPEETYVVFTDSEHKQKFLKVRAVSREDIGVAYKNPELNMSGYTSIADVSSLHGEYVIGLAMKISGKIEICPQFKIKATIGKPHR</sequence>
<reference evidence="1 2" key="1">
    <citation type="journal article" date="2019" name="Environ. Microbiol.">
        <title>Species interactions and distinct microbial communities in high Arctic permafrost affected cryosols are associated with the CH4 and CO2 gas fluxes.</title>
        <authorList>
            <person name="Altshuler I."/>
            <person name="Hamel J."/>
            <person name="Turney S."/>
            <person name="Magnuson E."/>
            <person name="Levesque R."/>
            <person name="Greer C."/>
            <person name="Whyte L.G."/>
        </authorList>
    </citation>
    <scope>NUCLEOTIDE SEQUENCE [LARGE SCALE GENOMIC DNA]</scope>
    <source>
        <strain evidence="1 2">E3</strain>
    </source>
</reference>
<proteinExistence type="predicted"/>
<protein>
    <submittedName>
        <fullName evidence="1">Uncharacterized protein</fullName>
    </submittedName>
</protein>
<accession>A0A502HYE7</accession>